<reference evidence="1 2" key="1">
    <citation type="journal article" date="2013" name="Mar. Genomics">
        <title>Expression of sulfatases in Rhodopirellula baltica and the diversity of sulfatases in the genus Rhodopirellula.</title>
        <authorList>
            <person name="Wegner C.E."/>
            <person name="Richter-Heitmann T."/>
            <person name="Klindworth A."/>
            <person name="Klockow C."/>
            <person name="Richter M."/>
            <person name="Achstetter T."/>
            <person name="Glockner F.O."/>
            <person name="Harder J."/>
        </authorList>
    </citation>
    <scope>NUCLEOTIDE SEQUENCE [LARGE SCALE GENOMIC DNA]</scope>
    <source>
        <strain evidence="1 2">SWK14</strain>
    </source>
</reference>
<dbReference type="AlphaFoldDB" id="L7C638"/>
<organism evidence="1 2">
    <name type="scientific">Rhodopirellula baltica SWK14</name>
    <dbReference type="NCBI Taxonomy" id="993516"/>
    <lineage>
        <taxon>Bacteria</taxon>
        <taxon>Pseudomonadati</taxon>
        <taxon>Planctomycetota</taxon>
        <taxon>Planctomycetia</taxon>
        <taxon>Pirellulales</taxon>
        <taxon>Pirellulaceae</taxon>
        <taxon>Rhodopirellula</taxon>
    </lineage>
</organism>
<dbReference type="Proteomes" id="UP000010959">
    <property type="component" value="Unassembled WGS sequence"/>
</dbReference>
<evidence type="ECO:0000313" key="2">
    <source>
        <dbReference type="Proteomes" id="UP000010959"/>
    </source>
</evidence>
<comment type="caution">
    <text evidence="1">The sequence shown here is derived from an EMBL/GenBank/DDBJ whole genome shotgun (WGS) entry which is preliminary data.</text>
</comment>
<protein>
    <submittedName>
        <fullName evidence="1">Uncharacterized protein</fullName>
    </submittedName>
</protein>
<name>L7C638_RHOBT</name>
<evidence type="ECO:0000313" key="1">
    <source>
        <dbReference type="EMBL" id="ELP29468.1"/>
    </source>
</evidence>
<sequence>MPQAKQFDRMSSDRQRVQIMQMLPEMLVPTGPIVPSMDFSNPKDLGGKPFVSAYGLYV</sequence>
<accession>L7C638</accession>
<dbReference type="EMBL" id="AMWG01000188">
    <property type="protein sequence ID" value="ELP29468.1"/>
    <property type="molecule type" value="Genomic_DNA"/>
</dbReference>
<proteinExistence type="predicted"/>
<gene>
    <name evidence="1" type="ORF">RBSWK_06545</name>
</gene>